<feature type="coiled-coil region" evidence="2">
    <location>
        <begin position="104"/>
        <end position="180"/>
    </location>
</feature>
<dbReference type="NCBIfam" id="TIGR01730">
    <property type="entry name" value="RND_mfp"/>
    <property type="match status" value="1"/>
</dbReference>
<evidence type="ECO:0000259" key="4">
    <source>
        <dbReference type="Pfam" id="PF25954"/>
    </source>
</evidence>
<dbReference type="SUPFAM" id="SSF111369">
    <property type="entry name" value="HlyD-like secretion proteins"/>
    <property type="match status" value="1"/>
</dbReference>
<dbReference type="Proteomes" id="UP000295375">
    <property type="component" value="Unassembled WGS sequence"/>
</dbReference>
<keyword evidence="3" id="KW-0732">Signal</keyword>
<feature type="domain" description="CzcB-like barrel-sandwich hybrid" evidence="5">
    <location>
        <begin position="70"/>
        <end position="208"/>
    </location>
</feature>
<dbReference type="PANTHER" id="PTHR30469:SF15">
    <property type="entry name" value="HLYD FAMILY OF SECRETION PROTEINS"/>
    <property type="match status" value="1"/>
</dbReference>
<evidence type="ECO:0000256" key="3">
    <source>
        <dbReference type="SAM" id="SignalP"/>
    </source>
</evidence>
<organism evidence="6 7">
    <name type="scientific">Permianibacter aggregans</name>
    <dbReference type="NCBI Taxonomy" id="1510150"/>
    <lineage>
        <taxon>Bacteria</taxon>
        <taxon>Pseudomonadati</taxon>
        <taxon>Pseudomonadota</taxon>
        <taxon>Gammaproteobacteria</taxon>
        <taxon>Pseudomonadales</taxon>
        <taxon>Pseudomonadaceae</taxon>
        <taxon>Permianibacter</taxon>
    </lineage>
</organism>
<dbReference type="RefSeq" id="WP_133588261.1">
    <property type="nucleotide sequence ID" value="NZ_CP037953.1"/>
</dbReference>
<evidence type="ECO:0000313" key="6">
    <source>
        <dbReference type="EMBL" id="TDQ49711.1"/>
    </source>
</evidence>
<comment type="similarity">
    <text evidence="1">Belongs to the membrane fusion protein (MFP) (TC 8.A.1) family.</text>
</comment>
<feature type="chain" id="PRO_5020206410" evidence="3">
    <location>
        <begin position="24"/>
        <end position="377"/>
    </location>
</feature>
<evidence type="ECO:0000259" key="5">
    <source>
        <dbReference type="Pfam" id="PF25973"/>
    </source>
</evidence>
<accession>A0A4R6URL9</accession>
<dbReference type="InterPro" id="IPR058647">
    <property type="entry name" value="BSH_CzcB-like"/>
</dbReference>
<dbReference type="Pfam" id="PF25973">
    <property type="entry name" value="BSH_CzcB"/>
    <property type="match status" value="1"/>
</dbReference>
<dbReference type="Gene3D" id="2.40.50.100">
    <property type="match status" value="1"/>
</dbReference>
<dbReference type="PANTHER" id="PTHR30469">
    <property type="entry name" value="MULTIDRUG RESISTANCE PROTEIN MDTA"/>
    <property type="match status" value="1"/>
</dbReference>
<reference evidence="6 7" key="1">
    <citation type="submission" date="2019-03" db="EMBL/GenBank/DDBJ databases">
        <title>Genomic Encyclopedia of Type Strains, Phase IV (KMG-IV): sequencing the most valuable type-strain genomes for metagenomic binning, comparative biology and taxonomic classification.</title>
        <authorList>
            <person name="Goeker M."/>
        </authorList>
    </citation>
    <scope>NUCLEOTIDE SEQUENCE [LARGE SCALE GENOMIC DNA]</scope>
    <source>
        <strain evidence="6 7">DSM 103792</strain>
    </source>
</reference>
<sequence>MLRATLIAATLTAVLAGCGQAPASPANTAAATAATKPLLLTDADTLIIGSGDFASGPLISGSIQPEKRADLRAEVSAVVLQVVKDNGDKVKKGDLLVRLDDTTIRDQLNSAEEARRAAEQAFDQAQRQLDRLQTLSSSGAVSQQSLEDAEIRRNNAQSDLVAARTRVVQARQQLERTEVRAPFDGVVSAREVSNGDTAQVGKALLKVIDPRSVRFEGFVPAEHGPKLAVGAPVRFRINGYGDQAFEGKVQRINPIANATTRQIGVTVSVDWEKIPTVAGLYAEGTVETETHANLMLPPSSLVIEGDKRFVWTLKDQSIHKTAVQIGQTDARTGHLEVLSGIEAGAQVLRHPSTGLQEGANYELASAAAAAPLTANAP</sequence>
<evidence type="ECO:0000313" key="7">
    <source>
        <dbReference type="Proteomes" id="UP000295375"/>
    </source>
</evidence>
<dbReference type="Gene3D" id="1.10.287.470">
    <property type="entry name" value="Helix hairpin bin"/>
    <property type="match status" value="1"/>
</dbReference>
<dbReference type="Gene3D" id="2.40.420.20">
    <property type="match status" value="1"/>
</dbReference>
<evidence type="ECO:0000256" key="1">
    <source>
        <dbReference type="ARBA" id="ARBA00009477"/>
    </source>
</evidence>
<dbReference type="EMBL" id="SNYM01000003">
    <property type="protein sequence ID" value="TDQ49711.1"/>
    <property type="molecule type" value="Genomic_DNA"/>
</dbReference>
<proteinExistence type="inferred from homology"/>
<dbReference type="InterPro" id="IPR006143">
    <property type="entry name" value="RND_pump_MFP"/>
</dbReference>
<dbReference type="OrthoDB" id="9806939at2"/>
<feature type="signal peptide" evidence="3">
    <location>
        <begin position="1"/>
        <end position="23"/>
    </location>
</feature>
<keyword evidence="7" id="KW-1185">Reference proteome</keyword>
<dbReference type="PROSITE" id="PS51257">
    <property type="entry name" value="PROKAR_LIPOPROTEIN"/>
    <property type="match status" value="1"/>
</dbReference>
<dbReference type="GO" id="GO:0015562">
    <property type="term" value="F:efflux transmembrane transporter activity"/>
    <property type="evidence" value="ECO:0007669"/>
    <property type="project" value="InterPro"/>
</dbReference>
<protein>
    <submittedName>
        <fullName evidence="6">RND family efflux transporter MFP subunit</fullName>
    </submittedName>
</protein>
<dbReference type="InterPro" id="IPR058792">
    <property type="entry name" value="Beta-barrel_RND_2"/>
</dbReference>
<feature type="domain" description="CusB-like beta-barrel" evidence="4">
    <location>
        <begin position="219"/>
        <end position="288"/>
    </location>
</feature>
<dbReference type="GO" id="GO:1990281">
    <property type="term" value="C:efflux pump complex"/>
    <property type="evidence" value="ECO:0007669"/>
    <property type="project" value="TreeGrafter"/>
</dbReference>
<comment type="caution">
    <text evidence="6">The sequence shown here is derived from an EMBL/GenBank/DDBJ whole genome shotgun (WGS) entry which is preliminary data.</text>
</comment>
<dbReference type="Gene3D" id="2.40.30.170">
    <property type="match status" value="1"/>
</dbReference>
<name>A0A4R6URL9_9GAMM</name>
<dbReference type="Pfam" id="PF25954">
    <property type="entry name" value="Beta-barrel_RND_2"/>
    <property type="match status" value="1"/>
</dbReference>
<dbReference type="AlphaFoldDB" id="A0A4R6URL9"/>
<evidence type="ECO:0000256" key="2">
    <source>
        <dbReference type="SAM" id="Coils"/>
    </source>
</evidence>
<keyword evidence="2" id="KW-0175">Coiled coil</keyword>
<gene>
    <name evidence="6" type="ORF">EV696_10379</name>
</gene>